<dbReference type="OrthoDB" id="2885813at2"/>
<dbReference type="AlphaFoldDB" id="W4QBB8"/>
<dbReference type="Pfam" id="PF09580">
    <property type="entry name" value="Spore_YhcN_YlaJ"/>
    <property type="match status" value="1"/>
</dbReference>
<proteinExistence type="predicted"/>
<name>W4QBB8_9BACI</name>
<evidence type="ECO:0000313" key="3">
    <source>
        <dbReference type="Proteomes" id="UP000018895"/>
    </source>
</evidence>
<comment type="caution">
    <text evidence="2">The sequence shown here is derived from an EMBL/GenBank/DDBJ whole genome shotgun (WGS) entry which is preliminary data.</text>
</comment>
<sequence length="142" mass="16458">MKKVIWVLLVCCFYLIGCQVNTNEEIKSLQLKDVIVEQNMANTAKEIVLSMDEVTEVKGVSHGNCVYITPHVKPLDRFFLKEIRKKSHDAIKKRYPDATVHVSTDEKIFIEIGKLEQQLKQHSISEERLSKRLKELDEMMKG</sequence>
<reference evidence="2" key="1">
    <citation type="journal article" date="2014" name="Genome Announc.">
        <title>Draft Genome Sequences of Three Alkaliphilic Bacillus Strains, Bacillus wakoensis JCM 9140T, Bacillus akibai JCM 9157T, and Bacillus hemicellulosilyticus JCM 9152T.</title>
        <authorList>
            <person name="Yuki M."/>
            <person name="Oshima K."/>
            <person name="Suda W."/>
            <person name="Oshida Y."/>
            <person name="Kitamura K."/>
            <person name="Iida T."/>
            <person name="Hattori M."/>
            <person name="Ohkuma M."/>
        </authorList>
    </citation>
    <scope>NUCLEOTIDE SEQUENCE [LARGE SCALE GENOMIC DNA]</scope>
    <source>
        <strain evidence="2">JCM 9152</strain>
    </source>
</reference>
<dbReference type="EMBL" id="BAUU01000002">
    <property type="protein sequence ID" value="GAE28948.1"/>
    <property type="molecule type" value="Genomic_DNA"/>
</dbReference>
<dbReference type="RefSeq" id="WP_035340050.1">
    <property type="nucleotide sequence ID" value="NZ_BAUU01000002.1"/>
</dbReference>
<evidence type="ECO:0000256" key="1">
    <source>
        <dbReference type="SAM" id="SignalP"/>
    </source>
</evidence>
<gene>
    <name evidence="2" type="ORF">JCM9152_286</name>
</gene>
<evidence type="ECO:0008006" key="4">
    <source>
        <dbReference type="Google" id="ProtNLM"/>
    </source>
</evidence>
<evidence type="ECO:0000313" key="2">
    <source>
        <dbReference type="EMBL" id="GAE28948.1"/>
    </source>
</evidence>
<dbReference type="InterPro" id="IPR019076">
    <property type="entry name" value="Spore_lipoprot_YhcN/YlaJ-like"/>
</dbReference>
<dbReference type="STRING" id="1236971.JCM9152_286"/>
<feature type="signal peptide" evidence="1">
    <location>
        <begin position="1"/>
        <end position="22"/>
    </location>
</feature>
<keyword evidence="3" id="KW-1185">Reference proteome</keyword>
<dbReference type="Proteomes" id="UP000018895">
    <property type="component" value="Unassembled WGS sequence"/>
</dbReference>
<organism evidence="2 3">
    <name type="scientific">Halalkalibacter hemicellulosilyticusJCM 9152</name>
    <dbReference type="NCBI Taxonomy" id="1236971"/>
    <lineage>
        <taxon>Bacteria</taxon>
        <taxon>Bacillati</taxon>
        <taxon>Bacillota</taxon>
        <taxon>Bacilli</taxon>
        <taxon>Bacillales</taxon>
        <taxon>Bacillaceae</taxon>
        <taxon>Halalkalibacter</taxon>
    </lineage>
</organism>
<feature type="chain" id="PRO_5039470065" description="Lipoprotein" evidence="1">
    <location>
        <begin position="23"/>
        <end position="142"/>
    </location>
</feature>
<accession>W4QBB8</accession>
<protein>
    <recommendedName>
        <fullName evidence="4">Lipoprotein</fullName>
    </recommendedName>
</protein>
<keyword evidence="1" id="KW-0732">Signal</keyword>